<dbReference type="SUPFAM" id="SSF47090">
    <property type="entry name" value="PGBD-like"/>
    <property type="match status" value="1"/>
</dbReference>
<dbReference type="AlphaFoldDB" id="A0AA91DHG1"/>
<dbReference type="InterPro" id="IPR036365">
    <property type="entry name" value="PGBD-like_sf"/>
</dbReference>
<protein>
    <recommendedName>
        <fullName evidence="1">Peptidoglycan binding-like domain-containing protein</fullName>
    </recommendedName>
</protein>
<organism evidence="2 3">
    <name type="scientific">Variovorax paradoxus</name>
    <dbReference type="NCBI Taxonomy" id="34073"/>
    <lineage>
        <taxon>Bacteria</taxon>
        <taxon>Pseudomonadati</taxon>
        <taxon>Pseudomonadota</taxon>
        <taxon>Betaproteobacteria</taxon>
        <taxon>Burkholderiales</taxon>
        <taxon>Comamonadaceae</taxon>
        <taxon>Variovorax</taxon>
    </lineage>
</organism>
<evidence type="ECO:0000259" key="1">
    <source>
        <dbReference type="Pfam" id="PF01471"/>
    </source>
</evidence>
<dbReference type="Proteomes" id="UP000077852">
    <property type="component" value="Unassembled WGS sequence"/>
</dbReference>
<feature type="domain" description="Peptidoglycan binding-like" evidence="1">
    <location>
        <begin position="9"/>
        <end position="64"/>
    </location>
</feature>
<dbReference type="InterPro" id="IPR036366">
    <property type="entry name" value="PGBDSf"/>
</dbReference>
<comment type="caution">
    <text evidence="2">The sequence shown here is derived from an EMBL/GenBank/DDBJ whole genome shotgun (WGS) entry which is preliminary data.</text>
</comment>
<name>A0AA91DHG1_VARPD</name>
<dbReference type="EMBL" id="LVHG01000096">
    <property type="protein sequence ID" value="OAK56838.1"/>
    <property type="molecule type" value="Genomic_DNA"/>
</dbReference>
<dbReference type="InterPro" id="IPR022118">
    <property type="entry name" value="Peptidase_C70_AvrRpt2"/>
</dbReference>
<dbReference type="InterPro" id="IPR002477">
    <property type="entry name" value="Peptidoglycan-bd-like"/>
</dbReference>
<accession>A0AA91DHG1</accession>
<gene>
    <name evidence="2" type="ORF">A3K87_30770</name>
</gene>
<proteinExistence type="predicted"/>
<reference evidence="2 3" key="1">
    <citation type="submission" date="2016-03" db="EMBL/GenBank/DDBJ databases">
        <title>Genome sequence of Variovorax paradoxus KB5.</title>
        <authorList>
            <person name="Jeong H."/>
            <person name="Hong C.E."/>
            <person name="Jo S.H."/>
            <person name="Park J.M."/>
        </authorList>
    </citation>
    <scope>NUCLEOTIDE SEQUENCE [LARGE SCALE GENOMIC DNA]</scope>
    <source>
        <strain evidence="2 3">KB5</strain>
    </source>
</reference>
<dbReference type="Pfam" id="PF01471">
    <property type="entry name" value="PG_binding_1"/>
    <property type="match status" value="1"/>
</dbReference>
<evidence type="ECO:0000313" key="3">
    <source>
        <dbReference type="Proteomes" id="UP000077852"/>
    </source>
</evidence>
<dbReference type="Pfam" id="PF12385">
    <property type="entry name" value="Peptidase_C70"/>
    <property type="match status" value="1"/>
</dbReference>
<dbReference type="Gene3D" id="1.10.101.10">
    <property type="entry name" value="PGBD-like superfamily/PGBD"/>
    <property type="match status" value="1"/>
</dbReference>
<evidence type="ECO:0000313" key="2">
    <source>
        <dbReference type="EMBL" id="OAK56838.1"/>
    </source>
</evidence>
<sequence>MTTLKQGWRGADVRRLQEALNRKLQPSPRLATDGDFGPLTRAAVLRLQAAHWLVEDGEAGPCTQNVAFDGERDAPILHPVALIPPPAAALCWAAGVAMMTRSTVQAVLARTPAELVAADGGLQESVDTHDAQMKVGQRVAAAHGLEVHPPSAWSLKALRAALQDGPLMFDMLWGTSRGGYAAGAGRPGHMVVIAGIRGDDDPSGRGTTLRILDPWPPHKGARTSVNFVKWLQGAASRTCRVFHK</sequence>
<dbReference type="RefSeq" id="WP_172839970.1">
    <property type="nucleotide sequence ID" value="NZ_LVHG01000096.1"/>
</dbReference>